<protein>
    <submittedName>
        <fullName evidence="5">Putative chromatin remodeling &amp; transcriptional activation CHROMO-DOMAIN family</fullName>
    </submittedName>
</protein>
<dbReference type="GO" id="GO:0005634">
    <property type="term" value="C:nucleus"/>
    <property type="evidence" value="ECO:0007669"/>
    <property type="project" value="UniProtKB-SubCell"/>
</dbReference>
<dbReference type="InterPro" id="IPR044251">
    <property type="entry name" value="LHP1-like"/>
</dbReference>
<dbReference type="SMART" id="SM00298">
    <property type="entry name" value="CHROMO"/>
    <property type="match status" value="1"/>
</dbReference>
<evidence type="ECO:0000256" key="2">
    <source>
        <dbReference type="ARBA" id="ARBA00023242"/>
    </source>
</evidence>
<feature type="compositionally biased region" description="Polar residues" evidence="3">
    <location>
        <begin position="237"/>
        <end position="256"/>
    </location>
</feature>
<dbReference type="InterPro" id="IPR016197">
    <property type="entry name" value="Chromo-like_dom_sf"/>
</dbReference>
<dbReference type="CDD" id="cd00024">
    <property type="entry name" value="CD_CSD"/>
    <property type="match status" value="1"/>
</dbReference>
<feature type="region of interest" description="Disordered" evidence="3">
    <location>
        <begin position="233"/>
        <end position="265"/>
    </location>
</feature>
<dbReference type="PANTHER" id="PTHR47240:SF2">
    <property type="entry name" value="CHROMO DOMAIN-CONTAINING PROTEIN LHP1"/>
    <property type="match status" value="1"/>
</dbReference>
<dbReference type="Gene3D" id="2.40.50.40">
    <property type="match status" value="1"/>
</dbReference>
<dbReference type="InterPro" id="IPR023779">
    <property type="entry name" value="Chromodomain_CS"/>
</dbReference>
<dbReference type="PANTHER" id="PTHR47240">
    <property type="entry name" value="CHROMO DOMAIN-CONTAINING PROTEIN LHP1"/>
    <property type="match status" value="1"/>
</dbReference>
<evidence type="ECO:0000313" key="5">
    <source>
        <dbReference type="EMBL" id="KAE9603404.1"/>
    </source>
</evidence>
<dbReference type="PROSITE" id="PS00598">
    <property type="entry name" value="CHROMO_1"/>
    <property type="match status" value="1"/>
</dbReference>
<dbReference type="PROSITE" id="PS50013">
    <property type="entry name" value="CHROMO_2"/>
    <property type="match status" value="1"/>
</dbReference>
<name>A0A6A4PQ71_LUPAL</name>
<feature type="region of interest" description="Disordered" evidence="3">
    <location>
        <begin position="297"/>
        <end position="356"/>
    </location>
</feature>
<dbReference type="OrthoDB" id="1918685at2759"/>
<gene>
    <name evidence="5" type="ORF">Lalb_Chr12g0210141</name>
</gene>
<keyword evidence="2" id="KW-0539">Nucleus</keyword>
<feature type="domain" description="Chromo" evidence="4">
    <location>
        <begin position="111"/>
        <end position="170"/>
    </location>
</feature>
<dbReference type="InterPro" id="IPR000953">
    <property type="entry name" value="Chromo/chromo_shadow_dom"/>
</dbReference>
<dbReference type="AlphaFoldDB" id="A0A6A4PQ71"/>
<dbReference type="InterPro" id="IPR023780">
    <property type="entry name" value="Chromo_domain"/>
</dbReference>
<sequence>MKSVAVKKTTSEESNGVSASAAIPVGDVAIGGEFVAVGGGADVAMCGGEFGAVGGSDGGDVAVGVAEFVGGGVEKENNQNKGREDYEEEEKHDDDDDGNKLPHLSADSELYPVQAIRRKRVIKGQVQYLVKWLGWAESANTWEPPEHLTNVRDMIEAFEQSLASAKQRKPKRTSVSSHSQTKKRQERSDTPYSLRRIRNANADKHTQSAPPNVANITDPCAFPQAVLFADELEHNGDPSSSGKAKLSNGSGSTNPPELSKSNEENEYDPKLIELKAASTSGHGTADRLVTQVQEGNVAADNGQVDGRLKGVNVEQDQSDNSKGVKRKKSCSAKNSKEDSHAGESSSAEQPIDIPASTSEPVRAAVSDFVWHKSQKKKKKVLAAPAPAPAPVSNITKIIKSLGCSPTVSGDLCVTFIALRWDGMEVMVDNRYLKSHYPDLLIDFYENRINCNTP</sequence>
<comment type="caution">
    <text evidence="5">The sequence shown here is derived from an EMBL/GenBank/DDBJ whole genome shotgun (WGS) entry which is preliminary data.</text>
</comment>
<feature type="region of interest" description="Disordered" evidence="3">
    <location>
        <begin position="161"/>
        <end position="194"/>
    </location>
</feature>
<accession>A0A6A4PQ71</accession>
<feature type="region of interest" description="Disordered" evidence="3">
    <location>
        <begin position="72"/>
        <end position="106"/>
    </location>
</feature>
<comment type="subcellular location">
    <subcellularLocation>
        <location evidence="1">Nucleus</location>
    </subcellularLocation>
</comment>
<dbReference type="Proteomes" id="UP000447434">
    <property type="component" value="Chromosome 12"/>
</dbReference>
<evidence type="ECO:0000256" key="1">
    <source>
        <dbReference type="ARBA" id="ARBA00004123"/>
    </source>
</evidence>
<dbReference type="Pfam" id="PF00385">
    <property type="entry name" value="Chromo"/>
    <property type="match status" value="1"/>
</dbReference>
<keyword evidence="6" id="KW-1185">Reference proteome</keyword>
<organism evidence="5 6">
    <name type="scientific">Lupinus albus</name>
    <name type="common">White lupine</name>
    <name type="synonym">Lupinus termis</name>
    <dbReference type="NCBI Taxonomy" id="3870"/>
    <lineage>
        <taxon>Eukaryota</taxon>
        <taxon>Viridiplantae</taxon>
        <taxon>Streptophyta</taxon>
        <taxon>Embryophyta</taxon>
        <taxon>Tracheophyta</taxon>
        <taxon>Spermatophyta</taxon>
        <taxon>Magnoliopsida</taxon>
        <taxon>eudicotyledons</taxon>
        <taxon>Gunneridae</taxon>
        <taxon>Pentapetalae</taxon>
        <taxon>rosids</taxon>
        <taxon>fabids</taxon>
        <taxon>Fabales</taxon>
        <taxon>Fabaceae</taxon>
        <taxon>Papilionoideae</taxon>
        <taxon>50 kb inversion clade</taxon>
        <taxon>genistoids sensu lato</taxon>
        <taxon>core genistoids</taxon>
        <taxon>Genisteae</taxon>
        <taxon>Lupinus</taxon>
    </lineage>
</organism>
<dbReference type="SUPFAM" id="SSF54160">
    <property type="entry name" value="Chromo domain-like"/>
    <property type="match status" value="1"/>
</dbReference>
<evidence type="ECO:0000259" key="4">
    <source>
        <dbReference type="PROSITE" id="PS50013"/>
    </source>
</evidence>
<evidence type="ECO:0000256" key="3">
    <source>
        <dbReference type="SAM" id="MobiDB-lite"/>
    </source>
</evidence>
<dbReference type="GO" id="GO:0031507">
    <property type="term" value="P:heterochromatin formation"/>
    <property type="evidence" value="ECO:0007669"/>
    <property type="project" value="InterPro"/>
</dbReference>
<dbReference type="EMBL" id="WOCE01000012">
    <property type="protein sequence ID" value="KAE9603404.1"/>
    <property type="molecule type" value="Genomic_DNA"/>
</dbReference>
<feature type="compositionally biased region" description="Basic and acidic residues" evidence="3">
    <location>
        <begin position="73"/>
        <end position="84"/>
    </location>
</feature>
<evidence type="ECO:0000313" key="6">
    <source>
        <dbReference type="Proteomes" id="UP000447434"/>
    </source>
</evidence>
<proteinExistence type="predicted"/>
<reference evidence="6" key="1">
    <citation type="journal article" date="2020" name="Nat. Commun.">
        <title>Genome sequence of the cluster root forming white lupin.</title>
        <authorList>
            <person name="Hufnagel B."/>
            <person name="Marques A."/>
            <person name="Soriano A."/>
            <person name="Marques L."/>
            <person name="Divol F."/>
            <person name="Doumas P."/>
            <person name="Sallet E."/>
            <person name="Mancinotti D."/>
            <person name="Carrere S."/>
            <person name="Marande W."/>
            <person name="Arribat S."/>
            <person name="Keller J."/>
            <person name="Huneau C."/>
            <person name="Blein T."/>
            <person name="Aime D."/>
            <person name="Laguerre M."/>
            <person name="Taylor J."/>
            <person name="Schubert V."/>
            <person name="Nelson M."/>
            <person name="Geu-Flores F."/>
            <person name="Crespi M."/>
            <person name="Gallardo-Guerrero K."/>
            <person name="Delaux P.-M."/>
            <person name="Salse J."/>
            <person name="Berges H."/>
            <person name="Guyot R."/>
            <person name="Gouzy J."/>
            <person name="Peret B."/>
        </authorList>
    </citation>
    <scope>NUCLEOTIDE SEQUENCE [LARGE SCALE GENOMIC DNA]</scope>
    <source>
        <strain evidence="6">cv. Amiga</strain>
    </source>
</reference>
<feature type="compositionally biased region" description="Acidic residues" evidence="3">
    <location>
        <begin position="85"/>
        <end position="97"/>
    </location>
</feature>